<dbReference type="SUPFAM" id="SSF53474">
    <property type="entry name" value="alpha/beta-Hydrolases"/>
    <property type="match status" value="1"/>
</dbReference>
<organism evidence="1 2">
    <name type="scientific">Streptomyces shaanxiensis</name>
    <dbReference type="NCBI Taxonomy" id="653357"/>
    <lineage>
        <taxon>Bacteria</taxon>
        <taxon>Bacillati</taxon>
        <taxon>Actinomycetota</taxon>
        <taxon>Actinomycetes</taxon>
        <taxon>Kitasatosporales</taxon>
        <taxon>Streptomycetaceae</taxon>
        <taxon>Streptomyces</taxon>
    </lineage>
</organism>
<name>A0ABP7UCR3_9ACTN</name>
<dbReference type="EMBL" id="BAAAZY010000003">
    <property type="protein sequence ID" value="GAA4040508.1"/>
    <property type="molecule type" value="Genomic_DNA"/>
</dbReference>
<dbReference type="Proteomes" id="UP001499984">
    <property type="component" value="Unassembled WGS sequence"/>
</dbReference>
<dbReference type="Gene3D" id="3.40.50.1820">
    <property type="entry name" value="alpha/beta hydrolase"/>
    <property type="match status" value="1"/>
</dbReference>
<keyword evidence="2" id="KW-1185">Reference proteome</keyword>
<evidence type="ECO:0000313" key="1">
    <source>
        <dbReference type="EMBL" id="GAA4040508.1"/>
    </source>
</evidence>
<reference evidence="2" key="1">
    <citation type="journal article" date="2019" name="Int. J. Syst. Evol. Microbiol.">
        <title>The Global Catalogue of Microorganisms (GCM) 10K type strain sequencing project: providing services to taxonomists for standard genome sequencing and annotation.</title>
        <authorList>
            <consortium name="The Broad Institute Genomics Platform"/>
            <consortium name="The Broad Institute Genome Sequencing Center for Infectious Disease"/>
            <person name="Wu L."/>
            <person name="Ma J."/>
        </authorList>
    </citation>
    <scope>NUCLEOTIDE SEQUENCE [LARGE SCALE GENOMIC DNA]</scope>
    <source>
        <strain evidence="2">JCM 16925</strain>
    </source>
</reference>
<sequence length="63" mass="7032">MVDSFAAFARHGTPATRALPDWPAFTPRDRACLSFDVEPRLVRDRLAGARREAWDGVDPFAVC</sequence>
<evidence type="ECO:0008006" key="3">
    <source>
        <dbReference type="Google" id="ProtNLM"/>
    </source>
</evidence>
<evidence type="ECO:0000313" key="2">
    <source>
        <dbReference type="Proteomes" id="UP001499984"/>
    </source>
</evidence>
<protein>
    <recommendedName>
        <fullName evidence="3">Carboxylesterase type B domain-containing protein</fullName>
    </recommendedName>
</protein>
<dbReference type="RefSeq" id="WP_345008520.1">
    <property type="nucleotide sequence ID" value="NZ_BAAAZY010000003.1"/>
</dbReference>
<comment type="caution">
    <text evidence="1">The sequence shown here is derived from an EMBL/GenBank/DDBJ whole genome shotgun (WGS) entry which is preliminary data.</text>
</comment>
<accession>A0ABP7UCR3</accession>
<gene>
    <name evidence="1" type="ORF">GCM10022233_06390</name>
</gene>
<proteinExistence type="predicted"/>
<dbReference type="InterPro" id="IPR029058">
    <property type="entry name" value="AB_hydrolase_fold"/>
</dbReference>